<proteinExistence type="predicted"/>
<name>A0A3P6CNP4_BRACM</name>
<dbReference type="EMBL" id="LR031577">
    <property type="protein sequence ID" value="VDD20113.1"/>
    <property type="molecule type" value="Genomic_DNA"/>
</dbReference>
<dbReference type="InterPro" id="IPR013877">
    <property type="entry name" value="YAP-bd/ALF4/Glomulin"/>
</dbReference>
<protein>
    <recommendedName>
        <fullName evidence="3">Aberrant root formation protein 4</fullName>
    </recommendedName>
</protein>
<dbReference type="PANTHER" id="PTHR15430:SF1">
    <property type="entry name" value="GLOMULIN"/>
    <property type="match status" value="1"/>
</dbReference>
<dbReference type="EMBL" id="LS974626">
    <property type="protein sequence ID" value="CAG7911525.1"/>
    <property type="molecule type" value="Genomic_DNA"/>
</dbReference>
<evidence type="ECO:0000313" key="2">
    <source>
        <dbReference type="EMBL" id="VDD20113.1"/>
    </source>
</evidence>
<reference evidence="2" key="1">
    <citation type="submission" date="2018-11" db="EMBL/GenBank/DDBJ databases">
        <authorList>
            <consortium name="Genoscope - CEA"/>
            <person name="William W."/>
        </authorList>
    </citation>
    <scope>NUCLEOTIDE SEQUENCE</scope>
</reference>
<evidence type="ECO:0008006" key="3">
    <source>
        <dbReference type="Google" id="ProtNLM"/>
    </source>
</evidence>
<dbReference type="AlphaFoldDB" id="A0A3P6CNP4"/>
<dbReference type="Proteomes" id="UP000694005">
    <property type="component" value="Chromosome A10"/>
</dbReference>
<accession>A0A3P6CNP4</accession>
<gene>
    <name evidence="2" type="ORF">BRAA10T44723Z</name>
    <name evidence="1" type="ORF">BRAPAZ1V2_A10P27710.2</name>
</gene>
<dbReference type="InterPro" id="IPR019516">
    <property type="entry name" value="Glomulin/ALF4"/>
</dbReference>
<sequence>ASTIVRSSESVGNEMSAATVSYLHRVREILAGSLRSVEAGESLDLESLVTELASCLNSLSENVASNASDDEHENDVTLNASDDEENDVIIQVLDEILKFLASPRIDQDVMDALSFELPKAISKFAGLSSRCLELAEAIVDRFVEACNPRDMLSVLCEALDAARVSLSLSSSSTPLLHGLSKVFISVRRRHYEQLKVAVPIVVNVLKDMSLEPDIQPEGLFDKALGIAVSIKDVASKLEKEEGTNVRSLLGLYLMQITAVLSVSIKDKVDSGVPLVMQLKPLLAYCGLTHLGLITGNDPERLLSTISKDDDDFLNSFHDINLGASLLFIWARISPEVADVANDVDELQSNPAKRWQAYGMLKHILASGDLLWEFKRRTIEVLLDIVKGVAPSQCNEEIDWFTSILKCLVYFSQAVTLVIMYAPDADLRKKTFETLKRIISDIPVSQRFDVLKALVTNSQSSTMRGILLDQVKNNMSTSSLQATDCDAHVSELVELVLKPPHGGPPLFPDQSDEVLAALNLYRFALLNDGNGFLSKKTLERDYKGWLLPLRTIVSGSIAENQREKDHDQESSLEILCILNRIESLLYWCIELVEERLKSH</sequence>
<dbReference type="Gramene" id="A10p27710.2_BraZ1">
    <property type="protein sequence ID" value="A10p27710.2_BraZ1.CDS"/>
    <property type="gene ID" value="A10g27710.2_BraZ1"/>
</dbReference>
<dbReference type="Pfam" id="PF08568">
    <property type="entry name" value="Kinetochor_Ybp2"/>
    <property type="match status" value="1"/>
</dbReference>
<organism evidence="2">
    <name type="scientific">Brassica campestris</name>
    <name type="common">Field mustard</name>
    <dbReference type="NCBI Taxonomy" id="3711"/>
    <lineage>
        <taxon>Eukaryota</taxon>
        <taxon>Viridiplantae</taxon>
        <taxon>Streptophyta</taxon>
        <taxon>Embryophyta</taxon>
        <taxon>Tracheophyta</taxon>
        <taxon>Spermatophyta</taxon>
        <taxon>Magnoliopsida</taxon>
        <taxon>eudicotyledons</taxon>
        <taxon>Gunneridae</taxon>
        <taxon>Pentapetalae</taxon>
        <taxon>rosids</taxon>
        <taxon>malvids</taxon>
        <taxon>Brassicales</taxon>
        <taxon>Brassicaceae</taxon>
        <taxon>Brassiceae</taxon>
        <taxon>Brassica</taxon>
    </lineage>
</organism>
<dbReference type="PANTHER" id="PTHR15430">
    <property type="entry name" value="GLOMULIN"/>
    <property type="match status" value="1"/>
</dbReference>
<feature type="non-terminal residue" evidence="2">
    <location>
        <position position="1"/>
    </location>
</feature>
<evidence type="ECO:0000313" key="1">
    <source>
        <dbReference type="EMBL" id="CAG7911525.1"/>
    </source>
</evidence>